<dbReference type="Gene3D" id="1.20.140.10">
    <property type="entry name" value="Butyryl-CoA Dehydrogenase, subunit A, domain 3"/>
    <property type="match status" value="1"/>
</dbReference>
<accession>A0A1Y3NZW6</accession>
<dbReference type="InterPro" id="IPR013107">
    <property type="entry name" value="Acyl-CoA_DH_C"/>
</dbReference>
<dbReference type="GO" id="GO:0033539">
    <property type="term" value="P:fatty acid beta-oxidation using acyl-CoA dehydrogenase"/>
    <property type="evidence" value="ECO:0007669"/>
    <property type="project" value="TreeGrafter"/>
</dbReference>
<feature type="domain" description="Acyl-CoA dehydrogenase C-terminal" evidence="4">
    <location>
        <begin position="256"/>
        <end position="390"/>
    </location>
</feature>
<organism evidence="5 6">
    <name type="scientific">Pseudomonas caspiana</name>
    <dbReference type="NCBI Taxonomy" id="1451454"/>
    <lineage>
        <taxon>Bacteria</taxon>
        <taxon>Pseudomonadati</taxon>
        <taxon>Pseudomonadota</taxon>
        <taxon>Gammaproteobacteria</taxon>
        <taxon>Pseudomonadales</taxon>
        <taxon>Pseudomonadaceae</taxon>
        <taxon>Pseudomonas</taxon>
    </lineage>
</organism>
<dbReference type="Pfam" id="PF08028">
    <property type="entry name" value="Acyl-CoA_dh_2"/>
    <property type="match status" value="1"/>
</dbReference>
<dbReference type="Proteomes" id="UP000195440">
    <property type="component" value="Unassembled WGS sequence"/>
</dbReference>
<dbReference type="PANTHER" id="PTHR48083:SF19">
    <property type="entry name" value="FLAVIN-DEPENDENT MONOOXYGENASE, OXYGENASE SUBUNIT HSAA"/>
    <property type="match status" value="1"/>
</dbReference>
<dbReference type="GO" id="GO:0005737">
    <property type="term" value="C:cytoplasm"/>
    <property type="evidence" value="ECO:0007669"/>
    <property type="project" value="TreeGrafter"/>
</dbReference>
<dbReference type="InterPro" id="IPR037069">
    <property type="entry name" value="AcylCoA_DH/ox_N_sf"/>
</dbReference>
<dbReference type="EMBL" id="LOHF01000011">
    <property type="protein sequence ID" value="OUM73118.1"/>
    <property type="molecule type" value="Genomic_DNA"/>
</dbReference>
<dbReference type="NCBIfam" id="TIGR04022">
    <property type="entry name" value="sulfur_SfnB"/>
    <property type="match status" value="1"/>
</dbReference>
<dbReference type="InterPro" id="IPR046373">
    <property type="entry name" value="Acyl-CoA_Oxase/DH_mid-dom_sf"/>
</dbReference>
<dbReference type="Gene3D" id="1.10.540.10">
    <property type="entry name" value="Acyl-CoA dehydrogenase/oxidase, N-terminal domain"/>
    <property type="match status" value="1"/>
</dbReference>
<proteinExistence type="inferred from homology"/>
<protein>
    <submittedName>
        <fullName evidence="5">SfnB family sulfur acquisition oxidoreductase</fullName>
    </submittedName>
</protein>
<evidence type="ECO:0000313" key="6">
    <source>
        <dbReference type="Proteomes" id="UP000195440"/>
    </source>
</evidence>
<dbReference type="InterPro" id="IPR050741">
    <property type="entry name" value="Acyl-CoA_dehydrogenase"/>
</dbReference>
<dbReference type="InterPro" id="IPR023922">
    <property type="entry name" value="S04_starv_induced_SfnB"/>
</dbReference>
<dbReference type="InterPro" id="IPR036250">
    <property type="entry name" value="AcylCo_DH-like_C"/>
</dbReference>
<evidence type="ECO:0000259" key="3">
    <source>
        <dbReference type="Pfam" id="PF02771"/>
    </source>
</evidence>
<evidence type="ECO:0000313" key="5">
    <source>
        <dbReference type="EMBL" id="OUM73118.1"/>
    </source>
</evidence>
<dbReference type="GO" id="GO:0016712">
    <property type="term" value="F:oxidoreductase activity, acting on paired donors, with incorporation or reduction of molecular oxygen, reduced flavin or flavoprotein as one donor, and incorporation of one atom of oxygen"/>
    <property type="evidence" value="ECO:0007669"/>
    <property type="project" value="TreeGrafter"/>
</dbReference>
<dbReference type="PIRSF" id="PIRSF016578">
    <property type="entry name" value="HsaA"/>
    <property type="match status" value="1"/>
</dbReference>
<dbReference type="GO" id="GO:0050660">
    <property type="term" value="F:flavin adenine dinucleotide binding"/>
    <property type="evidence" value="ECO:0007669"/>
    <property type="project" value="InterPro"/>
</dbReference>
<dbReference type="Pfam" id="PF02771">
    <property type="entry name" value="Acyl-CoA_dh_N"/>
    <property type="match status" value="1"/>
</dbReference>
<dbReference type="Gene3D" id="2.40.110.10">
    <property type="entry name" value="Butyryl-CoA Dehydrogenase, subunit A, domain 2"/>
    <property type="match status" value="1"/>
</dbReference>
<name>A0A1Y3NZW6_9PSED</name>
<evidence type="ECO:0000256" key="2">
    <source>
        <dbReference type="ARBA" id="ARBA00049661"/>
    </source>
</evidence>
<comment type="caution">
    <text evidence="5">The sequence shown here is derived from an EMBL/GenBank/DDBJ whole genome shotgun (WGS) entry which is preliminary data.</text>
</comment>
<evidence type="ECO:0000256" key="1">
    <source>
        <dbReference type="ARBA" id="ARBA00023002"/>
    </source>
</evidence>
<keyword evidence="1" id="KW-0560">Oxidoreductase</keyword>
<dbReference type="InterPro" id="IPR009100">
    <property type="entry name" value="AcylCoA_DH/oxidase_NM_dom_sf"/>
</dbReference>
<evidence type="ECO:0000259" key="4">
    <source>
        <dbReference type="Pfam" id="PF08028"/>
    </source>
</evidence>
<dbReference type="OrthoDB" id="6502068at2"/>
<dbReference type="InterPro" id="IPR013786">
    <property type="entry name" value="AcylCoA_DH/ox_N"/>
</dbReference>
<dbReference type="AlphaFoldDB" id="A0A1Y3NZW6"/>
<dbReference type="SUPFAM" id="SSF47203">
    <property type="entry name" value="Acyl-CoA dehydrogenase C-terminal domain-like"/>
    <property type="match status" value="1"/>
</dbReference>
<dbReference type="GO" id="GO:0003995">
    <property type="term" value="F:acyl-CoA dehydrogenase activity"/>
    <property type="evidence" value="ECO:0007669"/>
    <property type="project" value="TreeGrafter"/>
</dbReference>
<comment type="similarity">
    <text evidence="2">Belongs to the HpaH/HsaA monooxygenase family.</text>
</comment>
<dbReference type="PANTHER" id="PTHR48083">
    <property type="entry name" value="MEDIUM-CHAIN SPECIFIC ACYL-COA DEHYDROGENASE, MITOCHONDRIAL-RELATED"/>
    <property type="match status" value="1"/>
</dbReference>
<gene>
    <name evidence="5" type="ORF">AUC60_14030</name>
</gene>
<keyword evidence="6" id="KW-1185">Reference proteome</keyword>
<feature type="domain" description="Acyl-CoA dehydrogenase/oxidase N-terminal" evidence="3">
    <location>
        <begin position="37"/>
        <end position="136"/>
    </location>
</feature>
<reference evidence="5 6" key="1">
    <citation type="journal article" date="2017" name="Syst. Appl. Microbiol.">
        <title>Pseudomonas caspiana sp. nov., a citrus pathogen in the Pseudomonas syringae phylogenetic group.</title>
        <authorList>
            <person name="Busquets A."/>
            <person name="Gomila M."/>
            <person name="Beiki F."/>
            <person name="Mulet M."/>
            <person name="Rahimian H."/>
            <person name="Garcia-Valdes E."/>
            <person name="Lalucat J."/>
        </authorList>
    </citation>
    <scope>NUCLEOTIDE SEQUENCE [LARGE SCALE GENOMIC DNA]</scope>
    <source>
        <strain evidence="5 6">FBF102</strain>
    </source>
</reference>
<dbReference type="RefSeq" id="WP_087268381.1">
    <property type="nucleotide sequence ID" value="NZ_JBJGBV010000008.1"/>
</dbReference>
<dbReference type="SUPFAM" id="SSF56645">
    <property type="entry name" value="Acyl-CoA dehydrogenase NM domain-like"/>
    <property type="match status" value="1"/>
</dbReference>
<sequence>MVVSTSHTTLIDKDADIAPPLHPARILQNDAQAIEAAHALAAQARLQAAERDAQRLLPWQQIEAFTRSGLGSISIPRAYGGPQVSFVTIAEVFKIISAADPALGQIPQNQFGIIHLLLGSANEQQKKVLLKSVLDGWRIGNAGPERGTKNTLELKARITHHKGRLVINGQKFYSTGALFAHWVAVKALNDQGQQIMAFVPRGSAGLRIVDDWSGFGQRTTASGTVLLDNVPVDAEQVVENWRLSLTPNIQGAVSQLIQAAIDAGIARGAIDDTISFVRERSRPWVDAQVERAGDDLYVIADIGKLKLELHAAEALLREAAKVLDEVNASPIDEYAAARASIAVARAKVLTTEVSLLASEKLFELAGSRATLAEFNLDRHWRNARVHTLHDPVRWKYHAVGAWHLNGTLPARHSWI</sequence>